<feature type="transmembrane region" description="Helical" evidence="8">
    <location>
        <begin position="113"/>
        <end position="131"/>
    </location>
</feature>
<evidence type="ECO:0000256" key="4">
    <source>
        <dbReference type="ARBA" id="ARBA00023040"/>
    </source>
</evidence>
<dbReference type="GO" id="GO:0005886">
    <property type="term" value="C:plasma membrane"/>
    <property type="evidence" value="ECO:0007669"/>
    <property type="project" value="TreeGrafter"/>
</dbReference>
<evidence type="ECO:0000256" key="1">
    <source>
        <dbReference type="ARBA" id="ARBA00004141"/>
    </source>
</evidence>
<feature type="transmembrane region" description="Helical" evidence="8">
    <location>
        <begin position="444"/>
        <end position="466"/>
    </location>
</feature>
<dbReference type="InterPro" id="IPR017452">
    <property type="entry name" value="GPCR_Rhodpsn_7TM"/>
</dbReference>
<evidence type="ECO:0000256" key="8">
    <source>
        <dbReference type="SAM" id="Phobius"/>
    </source>
</evidence>
<name>A0A813VL63_9BILA</name>
<feature type="domain" description="G-protein coupled receptors family 1 profile" evidence="9">
    <location>
        <begin position="85"/>
        <end position="464"/>
    </location>
</feature>
<dbReference type="PRINTS" id="PR00237">
    <property type="entry name" value="GPCRRHODOPSN"/>
</dbReference>
<sequence length="572" mass="66773">MFPFELDVINDTLTCHIYPRSTFPNGLFLTYDTCPEIYDDQTNKIIRYCCLNIMFSVTQDSIYKKMQDWLRYNSSSLLVGPAVFFNVLSLIVLKRFQRIRSMSQNSTTFYMKCLCIFDTLTIISKFLYEIIVVRNGARKEPLVINSLMCKFLSFSESCCAISAIYILIAMSFEKLICVVMPLKVGLILTKFKAKIIFTCIFMTSSLISSYNLLDKRVFIFESFDEIHTVNNTLNHTHNSTSSNMQYKRISYDCDTRWPERKNDLILINNIIRVFVPILLLCICNSWIIIALSRARKNTEAMFMGNSHSQVNIKRSKSDVTSQSKTKKRQEQIFTFKQIQNSDSKLNAKRDSLILPVQQIQNFKKSQIPKKPQTKSKNSTQNISIMLITVSIGFVLFNLPFAIRTLFQRQFSEKFKILDYLYHDENLFKTTTSKTEISNAVKYEFFSSLTHLLLDLNYIANFFLYFFSGSRFRSQLYSMLKCEKSVEAQKTFKSNYIRDGERNSFCAQNKRKCSNVSTYSYNNNRKNYRESFSFETGHLKNEFRRNTESSNLLKTTTDLSEFSGSRRTKSVIK</sequence>
<dbReference type="GO" id="GO:0004930">
    <property type="term" value="F:G protein-coupled receptor activity"/>
    <property type="evidence" value="ECO:0007669"/>
    <property type="project" value="UniProtKB-KW"/>
</dbReference>
<keyword evidence="3 8" id="KW-1133">Transmembrane helix</keyword>
<keyword evidence="6" id="KW-0675">Receptor</keyword>
<dbReference type="PANTHER" id="PTHR24243:SF230">
    <property type="entry name" value="G-PROTEIN COUPLED RECEPTORS FAMILY 1 PROFILE DOMAIN-CONTAINING PROTEIN"/>
    <property type="match status" value="1"/>
</dbReference>
<feature type="transmembrane region" description="Helical" evidence="8">
    <location>
        <begin position="151"/>
        <end position="172"/>
    </location>
</feature>
<keyword evidence="11" id="KW-1185">Reference proteome</keyword>
<dbReference type="SUPFAM" id="SSF81321">
    <property type="entry name" value="Family A G protein-coupled receptor-like"/>
    <property type="match status" value="1"/>
</dbReference>
<dbReference type="AlphaFoldDB" id="A0A813VL63"/>
<comment type="subcellular location">
    <subcellularLocation>
        <location evidence="1">Membrane</location>
        <topology evidence="1">Multi-pass membrane protein</topology>
    </subcellularLocation>
</comment>
<dbReference type="OrthoDB" id="9990906at2759"/>
<reference evidence="10" key="1">
    <citation type="submission" date="2021-02" db="EMBL/GenBank/DDBJ databases">
        <authorList>
            <person name="Nowell W R."/>
        </authorList>
    </citation>
    <scope>NUCLEOTIDE SEQUENCE</scope>
    <source>
        <strain evidence="10">Ploen Becks lab</strain>
    </source>
</reference>
<evidence type="ECO:0000256" key="5">
    <source>
        <dbReference type="ARBA" id="ARBA00023136"/>
    </source>
</evidence>
<dbReference type="PROSITE" id="PS50262">
    <property type="entry name" value="G_PROTEIN_RECEP_F1_2"/>
    <property type="match status" value="1"/>
</dbReference>
<dbReference type="Proteomes" id="UP000663879">
    <property type="component" value="Unassembled WGS sequence"/>
</dbReference>
<feature type="transmembrane region" description="Helical" evidence="8">
    <location>
        <begin position="75"/>
        <end position="93"/>
    </location>
</feature>
<evidence type="ECO:0000256" key="2">
    <source>
        <dbReference type="ARBA" id="ARBA00022692"/>
    </source>
</evidence>
<keyword evidence="5 8" id="KW-0472">Membrane</keyword>
<evidence type="ECO:0000256" key="6">
    <source>
        <dbReference type="ARBA" id="ARBA00023170"/>
    </source>
</evidence>
<evidence type="ECO:0000259" key="9">
    <source>
        <dbReference type="PROSITE" id="PS50262"/>
    </source>
</evidence>
<dbReference type="PANTHER" id="PTHR24243">
    <property type="entry name" value="G-PROTEIN COUPLED RECEPTOR"/>
    <property type="match status" value="1"/>
</dbReference>
<evidence type="ECO:0000256" key="3">
    <source>
        <dbReference type="ARBA" id="ARBA00022989"/>
    </source>
</evidence>
<comment type="caution">
    <text evidence="10">The sequence shown here is derived from an EMBL/GenBank/DDBJ whole genome shotgun (WGS) entry which is preliminary data.</text>
</comment>
<gene>
    <name evidence="10" type="ORF">OXX778_LOCUS8355</name>
</gene>
<accession>A0A813VL63</accession>
<feature type="transmembrane region" description="Helical" evidence="8">
    <location>
        <begin position="382"/>
        <end position="402"/>
    </location>
</feature>
<feature type="transmembrane region" description="Helical" evidence="8">
    <location>
        <begin position="193"/>
        <end position="213"/>
    </location>
</feature>
<protein>
    <recommendedName>
        <fullName evidence="9">G-protein coupled receptors family 1 profile domain-containing protein</fullName>
    </recommendedName>
</protein>
<feature type="transmembrane region" description="Helical" evidence="8">
    <location>
        <begin position="270"/>
        <end position="291"/>
    </location>
</feature>
<evidence type="ECO:0000313" key="10">
    <source>
        <dbReference type="EMBL" id="CAF0839054.1"/>
    </source>
</evidence>
<evidence type="ECO:0000313" key="11">
    <source>
        <dbReference type="Proteomes" id="UP000663879"/>
    </source>
</evidence>
<dbReference type="Gene3D" id="1.20.1070.10">
    <property type="entry name" value="Rhodopsin 7-helix transmembrane proteins"/>
    <property type="match status" value="1"/>
</dbReference>
<keyword evidence="2 8" id="KW-0812">Transmembrane</keyword>
<proteinExistence type="predicted"/>
<dbReference type="Pfam" id="PF00001">
    <property type="entry name" value="7tm_1"/>
    <property type="match status" value="1"/>
</dbReference>
<organism evidence="10 11">
    <name type="scientific">Brachionus calyciflorus</name>
    <dbReference type="NCBI Taxonomy" id="104777"/>
    <lineage>
        <taxon>Eukaryota</taxon>
        <taxon>Metazoa</taxon>
        <taxon>Spiralia</taxon>
        <taxon>Gnathifera</taxon>
        <taxon>Rotifera</taxon>
        <taxon>Eurotatoria</taxon>
        <taxon>Monogononta</taxon>
        <taxon>Pseudotrocha</taxon>
        <taxon>Ploima</taxon>
        <taxon>Brachionidae</taxon>
        <taxon>Brachionus</taxon>
    </lineage>
</organism>
<keyword evidence="7" id="KW-0807">Transducer</keyword>
<keyword evidence="4" id="KW-0297">G-protein coupled receptor</keyword>
<evidence type="ECO:0000256" key="7">
    <source>
        <dbReference type="ARBA" id="ARBA00023224"/>
    </source>
</evidence>
<dbReference type="EMBL" id="CAJNOC010001142">
    <property type="protein sequence ID" value="CAF0839054.1"/>
    <property type="molecule type" value="Genomic_DNA"/>
</dbReference>
<dbReference type="InterPro" id="IPR000276">
    <property type="entry name" value="GPCR_Rhodpsn"/>
</dbReference>